<dbReference type="InterPro" id="IPR041489">
    <property type="entry name" value="PDZ_6"/>
</dbReference>
<name>A0AAF0CPM5_9BACT</name>
<dbReference type="Pfam" id="PF17820">
    <property type="entry name" value="PDZ_6"/>
    <property type="match status" value="1"/>
</dbReference>
<feature type="signal peptide" evidence="11">
    <location>
        <begin position="1"/>
        <end position="35"/>
    </location>
</feature>
<dbReference type="EMBL" id="CP119075">
    <property type="protein sequence ID" value="WED65524.1"/>
    <property type="molecule type" value="Genomic_DNA"/>
</dbReference>
<dbReference type="InterPro" id="IPR001940">
    <property type="entry name" value="Peptidase_S1C"/>
</dbReference>
<dbReference type="InterPro" id="IPR036034">
    <property type="entry name" value="PDZ_sf"/>
</dbReference>
<evidence type="ECO:0000256" key="7">
    <source>
        <dbReference type="ARBA" id="ARBA00022801"/>
    </source>
</evidence>
<dbReference type="SUPFAM" id="SSF50494">
    <property type="entry name" value="Trypsin-like serine proteases"/>
    <property type="match status" value="1"/>
</dbReference>
<evidence type="ECO:0000256" key="8">
    <source>
        <dbReference type="ARBA" id="ARBA00022825"/>
    </source>
</evidence>
<reference evidence="13" key="1">
    <citation type="submission" date="2023-03" db="EMBL/GenBank/DDBJ databases">
        <title>Lomoglobus Profundus gen. nov., sp. nov., a novel member of the phylum Verrucomicrobia, isolated from deep-marine sediment of South China Sea.</title>
        <authorList>
            <person name="Ahmad T."/>
            <person name="Ishaq S.E."/>
            <person name="Wang F."/>
        </authorList>
    </citation>
    <scope>NUCLEOTIDE SEQUENCE</scope>
    <source>
        <strain evidence="13">LMO-M01</strain>
    </source>
</reference>
<dbReference type="CDD" id="cd10839">
    <property type="entry name" value="cpPDZ1_DegP-like"/>
    <property type="match status" value="1"/>
</dbReference>
<sequence>MNTSYSRHPQRARVLRSSMIVLAAAALGWTAAAFANDSDTNEVVVSVDQTPIVRELDNGPRVSFSPIVKRVAPAVVQVTVTGETPKITESDLPSFFRDPRMRRYFGLPENFEIPRGQPQQGAGSGVIVSADGYILTNNHVVQNAAEIEVTLDDGRELKAEVVGTDPESDLAVIKIDASDLPALTFADSDTIEVGDTVLAVGNPFGLGQTVTSGMISALGRATMGLAYEDFIQTDAAINPGNSGGALVDTNGRLVGINTAILSRSGGFQGIGFAIPSNLARNVMQQLATNGKVVRGYLGVFPSDLTPAMAKQFGLDADQTGILIEEVSEDSPAEKGGMQHGDIITHINGRSYESTRAFRMAVADLKPGETAEITVIRDGDEKELEITLGNRDGSTALNGAVKPADEGTLNGVAVADITPQARRQYGIQSRLTGALIIEVDPESAAAEAGLRPGDVILEINRERVRSAEEAVKLTEASTPSMQTLVRVWNARRGARYILVDESSDR</sequence>
<keyword evidence="4 11" id="KW-0732">Signal</keyword>
<dbReference type="InterPro" id="IPR001478">
    <property type="entry name" value="PDZ"/>
</dbReference>
<evidence type="ECO:0000256" key="6">
    <source>
        <dbReference type="ARBA" id="ARBA00022764"/>
    </source>
</evidence>
<feature type="binding site" evidence="10">
    <location>
        <begin position="240"/>
        <end position="242"/>
    </location>
    <ligand>
        <name>substrate</name>
    </ligand>
</feature>
<evidence type="ECO:0000256" key="11">
    <source>
        <dbReference type="SAM" id="SignalP"/>
    </source>
</evidence>
<comment type="subcellular location">
    <subcellularLocation>
        <location evidence="1">Periplasm</location>
    </subcellularLocation>
</comment>
<organism evidence="13 14">
    <name type="scientific">Synoicihabitans lomoniglobus</name>
    <dbReference type="NCBI Taxonomy" id="2909285"/>
    <lineage>
        <taxon>Bacteria</taxon>
        <taxon>Pseudomonadati</taxon>
        <taxon>Verrucomicrobiota</taxon>
        <taxon>Opitutia</taxon>
        <taxon>Opitutales</taxon>
        <taxon>Opitutaceae</taxon>
        <taxon>Synoicihabitans</taxon>
    </lineage>
</organism>
<dbReference type="InterPro" id="IPR011782">
    <property type="entry name" value="Pept_S1C_Do"/>
</dbReference>
<keyword evidence="3" id="KW-0645">Protease</keyword>
<dbReference type="PROSITE" id="PS50106">
    <property type="entry name" value="PDZ"/>
    <property type="match status" value="2"/>
</dbReference>
<dbReference type="Pfam" id="PF13365">
    <property type="entry name" value="Trypsin_2"/>
    <property type="match status" value="1"/>
</dbReference>
<evidence type="ECO:0000256" key="1">
    <source>
        <dbReference type="ARBA" id="ARBA00004418"/>
    </source>
</evidence>
<comment type="similarity">
    <text evidence="2">Belongs to the peptidase S1C family.</text>
</comment>
<dbReference type="PRINTS" id="PR00834">
    <property type="entry name" value="PROTEASES2C"/>
</dbReference>
<feature type="binding site" evidence="10">
    <location>
        <position position="169"/>
    </location>
    <ligand>
        <name>substrate</name>
    </ligand>
</feature>
<evidence type="ECO:0000256" key="2">
    <source>
        <dbReference type="ARBA" id="ARBA00010541"/>
    </source>
</evidence>
<evidence type="ECO:0000256" key="3">
    <source>
        <dbReference type="ARBA" id="ARBA00022670"/>
    </source>
</evidence>
<dbReference type="SUPFAM" id="SSF50156">
    <property type="entry name" value="PDZ domain-like"/>
    <property type="match status" value="2"/>
</dbReference>
<protein>
    <submittedName>
        <fullName evidence="13">DegQ family serine endoprotease</fullName>
    </submittedName>
</protein>
<dbReference type="PANTHER" id="PTHR22939:SF129">
    <property type="entry name" value="SERINE PROTEASE HTRA2, MITOCHONDRIAL"/>
    <property type="match status" value="1"/>
</dbReference>
<proteinExistence type="inferred from homology"/>
<dbReference type="Pfam" id="PF13180">
    <property type="entry name" value="PDZ_2"/>
    <property type="match status" value="1"/>
</dbReference>
<evidence type="ECO:0000313" key="13">
    <source>
        <dbReference type="EMBL" id="WED65524.1"/>
    </source>
</evidence>
<evidence type="ECO:0000256" key="9">
    <source>
        <dbReference type="PIRSR" id="PIRSR611782-1"/>
    </source>
</evidence>
<dbReference type="NCBIfam" id="TIGR02037">
    <property type="entry name" value="degP_htrA_DO"/>
    <property type="match status" value="1"/>
</dbReference>
<dbReference type="GO" id="GO:0006508">
    <property type="term" value="P:proteolysis"/>
    <property type="evidence" value="ECO:0007669"/>
    <property type="project" value="UniProtKB-KW"/>
</dbReference>
<evidence type="ECO:0000259" key="12">
    <source>
        <dbReference type="PROSITE" id="PS50106"/>
    </source>
</evidence>
<feature type="chain" id="PRO_5042190255" evidence="11">
    <location>
        <begin position="36"/>
        <end position="504"/>
    </location>
</feature>
<evidence type="ECO:0000256" key="4">
    <source>
        <dbReference type="ARBA" id="ARBA00022729"/>
    </source>
</evidence>
<evidence type="ECO:0000256" key="5">
    <source>
        <dbReference type="ARBA" id="ARBA00022737"/>
    </source>
</evidence>
<dbReference type="InterPro" id="IPR009003">
    <property type="entry name" value="Peptidase_S1_PA"/>
</dbReference>
<accession>A0AAF0CPM5</accession>
<dbReference type="Gene3D" id="2.40.10.120">
    <property type="match status" value="1"/>
</dbReference>
<keyword evidence="14" id="KW-1185">Reference proteome</keyword>
<feature type="binding site" evidence="10">
    <location>
        <position position="139"/>
    </location>
    <ligand>
        <name>substrate</name>
    </ligand>
</feature>
<dbReference type="SMART" id="SM00228">
    <property type="entry name" value="PDZ"/>
    <property type="match status" value="2"/>
</dbReference>
<feature type="domain" description="PDZ" evidence="12">
    <location>
        <begin position="301"/>
        <end position="353"/>
    </location>
</feature>
<feature type="active site" description="Charge relay system" evidence="9">
    <location>
        <position position="139"/>
    </location>
</feature>
<dbReference type="Gene3D" id="2.30.42.10">
    <property type="match status" value="2"/>
</dbReference>
<keyword evidence="8" id="KW-0720">Serine protease</keyword>
<keyword evidence="6" id="KW-0574">Periplasm</keyword>
<dbReference type="GO" id="GO:0004252">
    <property type="term" value="F:serine-type endopeptidase activity"/>
    <property type="evidence" value="ECO:0007669"/>
    <property type="project" value="InterPro"/>
</dbReference>
<evidence type="ECO:0000313" key="14">
    <source>
        <dbReference type="Proteomes" id="UP001218638"/>
    </source>
</evidence>
<dbReference type="AlphaFoldDB" id="A0AAF0CPM5"/>
<dbReference type="PANTHER" id="PTHR22939">
    <property type="entry name" value="SERINE PROTEASE FAMILY S1C HTRA-RELATED"/>
    <property type="match status" value="1"/>
</dbReference>
<dbReference type="GO" id="GO:0042597">
    <property type="term" value="C:periplasmic space"/>
    <property type="evidence" value="ECO:0007669"/>
    <property type="project" value="UniProtKB-SubCell"/>
</dbReference>
<dbReference type="FunFam" id="2.40.10.10:FF:000001">
    <property type="entry name" value="Periplasmic serine protease DegS"/>
    <property type="match status" value="1"/>
</dbReference>
<dbReference type="Proteomes" id="UP001218638">
    <property type="component" value="Chromosome"/>
</dbReference>
<dbReference type="KEGG" id="slom:PXH66_01505"/>
<gene>
    <name evidence="13" type="ORF">PXH66_01505</name>
</gene>
<evidence type="ECO:0000256" key="10">
    <source>
        <dbReference type="PIRSR" id="PIRSR611782-2"/>
    </source>
</evidence>
<feature type="domain" description="PDZ" evidence="12">
    <location>
        <begin position="413"/>
        <end position="488"/>
    </location>
</feature>
<keyword evidence="5" id="KW-0677">Repeat</keyword>
<dbReference type="RefSeq" id="WP_330928730.1">
    <property type="nucleotide sequence ID" value="NZ_CP119075.1"/>
</dbReference>
<feature type="active site" description="Charge relay system" evidence="9">
    <location>
        <position position="169"/>
    </location>
</feature>
<keyword evidence="7" id="KW-0378">Hydrolase</keyword>
<feature type="active site" description="Charge relay system" evidence="9">
    <location>
        <position position="242"/>
    </location>
</feature>